<organism evidence="2 3">
    <name type="scientific">Pseudomonas deceptionensis</name>
    <dbReference type="NCBI Taxonomy" id="882211"/>
    <lineage>
        <taxon>Bacteria</taxon>
        <taxon>Pseudomonadati</taxon>
        <taxon>Pseudomonadota</taxon>
        <taxon>Gammaproteobacteria</taxon>
        <taxon>Pseudomonadales</taxon>
        <taxon>Pseudomonadaceae</taxon>
        <taxon>Pseudomonas</taxon>
    </lineage>
</organism>
<dbReference type="NCBIfam" id="TIGR02523">
    <property type="entry name" value="type_IV_pilV"/>
    <property type="match status" value="1"/>
</dbReference>
<dbReference type="AlphaFoldDB" id="A0A0J6GJL5"/>
<dbReference type="InterPro" id="IPR012902">
    <property type="entry name" value="N_methyl_site"/>
</dbReference>
<name>A0A0J6GJL5_PSEDM</name>
<dbReference type="RefSeq" id="WP_048359275.1">
    <property type="nucleotide sequence ID" value="NZ_FNUD01000002.1"/>
</dbReference>
<evidence type="ECO:0000256" key="1">
    <source>
        <dbReference type="SAM" id="Phobius"/>
    </source>
</evidence>
<accession>A0A0J6GJL5</accession>
<gene>
    <name evidence="2" type="ORF">SAMN04489800_1548</name>
</gene>
<evidence type="ECO:0000313" key="3">
    <source>
        <dbReference type="Proteomes" id="UP000183613"/>
    </source>
</evidence>
<sequence length="152" mass="16101">MAHLYRNRQAGMTLIEVLIALLILVISLLGAAGMQLNALKYTASALMSTQASFVAYAMLDRMRANSGGDYRVSAVEQVSPTVTGVVGHDLSEFKRNIRDFGGETARGEIAVIGQQVNITLQWDDARAGKHEGDSGAFTLSSRIAGNAGVSAS</sequence>
<dbReference type="EMBL" id="FNUD01000002">
    <property type="protein sequence ID" value="SEE63888.1"/>
    <property type="molecule type" value="Genomic_DNA"/>
</dbReference>
<evidence type="ECO:0000313" key="2">
    <source>
        <dbReference type="EMBL" id="SEE63888.1"/>
    </source>
</evidence>
<keyword evidence="1" id="KW-0472">Membrane</keyword>
<comment type="caution">
    <text evidence="2">The sequence shown here is derived from an EMBL/GenBank/DDBJ whole genome shotgun (WGS) entry which is preliminary data.</text>
</comment>
<keyword evidence="3" id="KW-1185">Reference proteome</keyword>
<dbReference type="OrthoDB" id="7031035at2"/>
<reference evidence="2" key="1">
    <citation type="submission" date="2016-10" db="EMBL/GenBank/DDBJ databases">
        <authorList>
            <person name="Varghese N."/>
            <person name="Submissions S."/>
        </authorList>
    </citation>
    <scope>NUCLEOTIDE SEQUENCE [LARGE SCALE GENOMIC DNA]</scope>
    <source>
        <strain evidence="2">LMG 25555</strain>
    </source>
</reference>
<dbReference type="Proteomes" id="UP000183613">
    <property type="component" value="Unassembled WGS sequence"/>
</dbReference>
<proteinExistence type="predicted"/>
<feature type="transmembrane region" description="Helical" evidence="1">
    <location>
        <begin position="12"/>
        <end position="32"/>
    </location>
</feature>
<keyword evidence="1" id="KW-0812">Transmembrane</keyword>
<dbReference type="PROSITE" id="PS00409">
    <property type="entry name" value="PROKAR_NTER_METHYL"/>
    <property type="match status" value="1"/>
</dbReference>
<dbReference type="Pfam" id="PF07963">
    <property type="entry name" value="N_methyl"/>
    <property type="match status" value="1"/>
</dbReference>
<dbReference type="PATRIC" id="fig|882211.3.peg.1506"/>
<dbReference type="InterPro" id="IPR013362">
    <property type="entry name" value="Pilus_4_PilV"/>
</dbReference>
<protein>
    <submittedName>
        <fullName evidence="2">Type IV pilus assembly protein PilV</fullName>
    </submittedName>
</protein>
<dbReference type="NCBIfam" id="TIGR02532">
    <property type="entry name" value="IV_pilin_GFxxxE"/>
    <property type="match status" value="1"/>
</dbReference>
<keyword evidence="1" id="KW-1133">Transmembrane helix</keyword>